<dbReference type="PANTHER" id="PTHR12277:SF81">
    <property type="entry name" value="PROTEIN ABHD13"/>
    <property type="match status" value="1"/>
</dbReference>
<keyword evidence="1" id="KW-0472">Membrane</keyword>
<evidence type="ECO:0000313" key="3">
    <source>
        <dbReference type="EMBL" id="KAF2437145.1"/>
    </source>
</evidence>
<comment type="caution">
    <text evidence="3">The sequence shown here is derived from an EMBL/GenBank/DDBJ whole genome shotgun (WGS) entry which is preliminary data.</text>
</comment>
<evidence type="ECO:0000313" key="4">
    <source>
        <dbReference type="Proteomes" id="UP000800235"/>
    </source>
</evidence>
<dbReference type="InterPro" id="IPR000073">
    <property type="entry name" value="AB_hydrolase_1"/>
</dbReference>
<dbReference type="Proteomes" id="UP000800235">
    <property type="component" value="Unassembled WGS sequence"/>
</dbReference>
<proteinExistence type="predicted"/>
<gene>
    <name evidence="3" type="ORF">EJ08DRAFT_644663</name>
</gene>
<name>A0A9P4P4D8_9PEZI</name>
<protein>
    <submittedName>
        <fullName evidence="3">Alpha/beta-hydrolase</fullName>
    </submittedName>
</protein>
<dbReference type="EMBL" id="MU007009">
    <property type="protein sequence ID" value="KAF2437145.1"/>
    <property type="molecule type" value="Genomic_DNA"/>
</dbReference>
<dbReference type="InterPro" id="IPR029058">
    <property type="entry name" value="AB_hydrolase_fold"/>
</dbReference>
<sequence length="423" mass="46167">MPALLPIFKKAYWTLAALGGTYAAFLVLLTNPYIQRHALYAYKIHSGRWDNALDRPASLGFGQNQVHAFNLPTPDGEELFGWHMLPLTLYARHEAELESAAKTNTSAALALKLLTDDPESRVVINFHGNAGHIAQGHRPLTYRSLTSSHPRIHIFTIDYRGFGLSTGFPTETGLITDGIALVNHVLSLGIPSSRIVIIGQSLGTAVASAVGLHFASPSAAPELLPPKEDGTAFVAERDHHSPSLGEEGEGVDFAAIILVASFQSLPKLLLTYRIGGLIPILSPLRPYHRLREYLLSTLKDKWNTSARLNALTTVVSTPGRNLRLHILHARNDWEIPWKSSEENFRAADEGLIAYSAEGEGKNKSFGGFVEGTGVKFVELGAGRVKLILEVLRWGGHNQIVADVPVAIAVLKAFGLVEDTNYYH</sequence>
<keyword evidence="1" id="KW-1133">Transmembrane helix</keyword>
<dbReference type="SUPFAM" id="SSF53474">
    <property type="entry name" value="alpha/beta-Hydrolases"/>
    <property type="match status" value="1"/>
</dbReference>
<organism evidence="3 4">
    <name type="scientific">Tothia fuscella</name>
    <dbReference type="NCBI Taxonomy" id="1048955"/>
    <lineage>
        <taxon>Eukaryota</taxon>
        <taxon>Fungi</taxon>
        <taxon>Dikarya</taxon>
        <taxon>Ascomycota</taxon>
        <taxon>Pezizomycotina</taxon>
        <taxon>Dothideomycetes</taxon>
        <taxon>Pleosporomycetidae</taxon>
        <taxon>Venturiales</taxon>
        <taxon>Cylindrosympodiaceae</taxon>
        <taxon>Tothia</taxon>
    </lineage>
</organism>
<keyword evidence="1" id="KW-0812">Transmembrane</keyword>
<evidence type="ECO:0000259" key="2">
    <source>
        <dbReference type="Pfam" id="PF12697"/>
    </source>
</evidence>
<dbReference type="AlphaFoldDB" id="A0A9P4P4D8"/>
<dbReference type="PANTHER" id="PTHR12277">
    <property type="entry name" value="ALPHA/BETA HYDROLASE DOMAIN-CONTAINING PROTEIN"/>
    <property type="match status" value="1"/>
</dbReference>
<accession>A0A9P4P4D8</accession>
<dbReference type="OrthoDB" id="446723at2759"/>
<feature type="domain" description="AB hydrolase-1" evidence="2">
    <location>
        <begin position="139"/>
        <end position="293"/>
    </location>
</feature>
<evidence type="ECO:0000256" key="1">
    <source>
        <dbReference type="SAM" id="Phobius"/>
    </source>
</evidence>
<reference evidence="3" key="1">
    <citation type="journal article" date="2020" name="Stud. Mycol.">
        <title>101 Dothideomycetes genomes: a test case for predicting lifestyles and emergence of pathogens.</title>
        <authorList>
            <person name="Haridas S."/>
            <person name="Albert R."/>
            <person name="Binder M."/>
            <person name="Bloem J."/>
            <person name="Labutti K."/>
            <person name="Salamov A."/>
            <person name="Andreopoulos B."/>
            <person name="Baker S."/>
            <person name="Barry K."/>
            <person name="Bills G."/>
            <person name="Bluhm B."/>
            <person name="Cannon C."/>
            <person name="Castanera R."/>
            <person name="Culley D."/>
            <person name="Daum C."/>
            <person name="Ezra D."/>
            <person name="Gonzalez J."/>
            <person name="Henrissat B."/>
            <person name="Kuo A."/>
            <person name="Liang C."/>
            <person name="Lipzen A."/>
            <person name="Lutzoni F."/>
            <person name="Magnuson J."/>
            <person name="Mondo S."/>
            <person name="Nolan M."/>
            <person name="Ohm R."/>
            <person name="Pangilinan J."/>
            <person name="Park H.-J."/>
            <person name="Ramirez L."/>
            <person name="Alfaro M."/>
            <person name="Sun H."/>
            <person name="Tritt A."/>
            <person name="Yoshinaga Y."/>
            <person name="Zwiers L.-H."/>
            <person name="Turgeon B."/>
            <person name="Goodwin S."/>
            <person name="Spatafora J."/>
            <person name="Crous P."/>
            <person name="Grigoriev I."/>
        </authorList>
    </citation>
    <scope>NUCLEOTIDE SEQUENCE</scope>
    <source>
        <strain evidence="3">CBS 130266</strain>
    </source>
</reference>
<feature type="transmembrane region" description="Helical" evidence="1">
    <location>
        <begin position="12"/>
        <end position="34"/>
    </location>
</feature>
<dbReference type="Gene3D" id="3.40.50.1820">
    <property type="entry name" value="alpha/beta hydrolase"/>
    <property type="match status" value="1"/>
</dbReference>
<keyword evidence="4" id="KW-1185">Reference proteome</keyword>
<dbReference type="Pfam" id="PF12697">
    <property type="entry name" value="Abhydrolase_6"/>
    <property type="match status" value="1"/>
</dbReference>